<evidence type="ECO:0000256" key="11">
    <source>
        <dbReference type="ARBA" id="ARBA00044544"/>
    </source>
</evidence>
<dbReference type="Pfam" id="PF00459">
    <property type="entry name" value="Inositol_P"/>
    <property type="match status" value="1"/>
</dbReference>
<dbReference type="Gene3D" id="3.40.190.80">
    <property type="match status" value="1"/>
</dbReference>
<comment type="similarity">
    <text evidence="1">Belongs to the inositol monophosphatase superfamily.</text>
</comment>
<dbReference type="SUPFAM" id="SSF56655">
    <property type="entry name" value="Carbohydrate phosphatase"/>
    <property type="match status" value="1"/>
</dbReference>
<evidence type="ECO:0000256" key="4">
    <source>
        <dbReference type="ARBA" id="ARBA00022723"/>
    </source>
</evidence>
<keyword evidence="5" id="KW-0460">Magnesium</keyword>
<evidence type="ECO:0000313" key="13">
    <source>
        <dbReference type="Proteomes" id="UP000695022"/>
    </source>
</evidence>
<evidence type="ECO:0000256" key="9">
    <source>
        <dbReference type="ARBA" id="ARBA00044478"/>
    </source>
</evidence>
<evidence type="ECO:0000313" key="14">
    <source>
        <dbReference type="RefSeq" id="XP_014681312.1"/>
    </source>
</evidence>
<keyword evidence="4" id="KW-0479">Metal-binding</keyword>
<evidence type="ECO:0000256" key="2">
    <source>
        <dbReference type="ARBA" id="ARBA00012633"/>
    </source>
</evidence>
<dbReference type="InterPro" id="IPR000760">
    <property type="entry name" value="Inositol_monophosphatase-like"/>
</dbReference>
<dbReference type="InterPro" id="IPR020550">
    <property type="entry name" value="Inositol_monophosphatase_CS"/>
</dbReference>
<evidence type="ECO:0000256" key="10">
    <source>
        <dbReference type="ARBA" id="ARBA00044519"/>
    </source>
</evidence>
<dbReference type="InterPro" id="IPR020583">
    <property type="entry name" value="Inositol_monoP_metal-BS"/>
</dbReference>
<dbReference type="PROSITE" id="PS00630">
    <property type="entry name" value="IMP_2"/>
    <property type="match status" value="1"/>
</dbReference>
<accession>A0ABM1FA41</accession>
<dbReference type="EC" id="3.1.3.57" evidence="10"/>
<comment type="catalytic activity">
    <reaction evidence="8">
        <text>1D-myo-inositol 1,3,4-trisphosphate + H2O = 1D-myo-inositol 3,4-bisphosphate + phosphate</text>
        <dbReference type="Rhea" id="RHEA:70319"/>
        <dbReference type="ChEBI" id="CHEBI:15377"/>
        <dbReference type="ChEBI" id="CHEBI:43474"/>
        <dbReference type="ChEBI" id="CHEBI:58414"/>
        <dbReference type="ChEBI" id="CHEBI:83241"/>
    </reaction>
    <physiologicalReaction direction="left-to-right" evidence="8">
        <dbReference type="Rhea" id="RHEA:70320"/>
    </physiologicalReaction>
</comment>
<organism evidence="13 14">
    <name type="scientific">Priapulus caudatus</name>
    <name type="common">Priapulid worm</name>
    <dbReference type="NCBI Taxonomy" id="37621"/>
    <lineage>
        <taxon>Eukaryota</taxon>
        <taxon>Metazoa</taxon>
        <taxon>Ecdysozoa</taxon>
        <taxon>Scalidophora</taxon>
        <taxon>Priapulida</taxon>
        <taxon>Priapulimorpha</taxon>
        <taxon>Priapulimorphida</taxon>
        <taxon>Priapulidae</taxon>
        <taxon>Priapulus</taxon>
    </lineage>
</organism>
<dbReference type="InterPro" id="IPR050725">
    <property type="entry name" value="CysQ/Inositol_MonoPase"/>
</dbReference>
<dbReference type="PRINTS" id="PR00377">
    <property type="entry name" value="IMPHPHTASES"/>
</dbReference>
<keyword evidence="13" id="KW-1185">Reference proteome</keyword>
<dbReference type="PANTHER" id="PTHR43028">
    <property type="entry name" value="3'(2'),5'-BISPHOSPHATE NUCLEOTIDASE 1"/>
    <property type="match status" value="1"/>
</dbReference>
<dbReference type="Proteomes" id="UP000695022">
    <property type="component" value="Unplaced"/>
</dbReference>
<dbReference type="CDD" id="cd01640">
    <property type="entry name" value="IPPase"/>
    <property type="match status" value="1"/>
</dbReference>
<protein>
    <recommendedName>
        <fullName evidence="6">3'(2'),5'-bisphosphate nucleotidase 1</fullName>
        <ecNumber evidence="10">3.1.3.57</ecNumber>
        <ecNumber evidence="2">3.1.3.7</ecNumber>
    </recommendedName>
    <alternativeName>
        <fullName evidence="11">3'-phosphoadenosine 5'-phosphate phosphatase</fullName>
    </alternativeName>
    <alternativeName>
        <fullName evidence="7">Bisphosphate 3'-nucleotidase 1</fullName>
    </alternativeName>
    <alternativeName>
        <fullName evidence="12">Inositol-polyphosphate 1-phosphatase</fullName>
    </alternativeName>
</protein>
<name>A0ABM1FA41_PRICU</name>
<comment type="catalytic activity">
    <reaction evidence="9">
        <text>1D-myo-inositol 1,4-bisphosphate + H2O = 1D-myo-inositol 4-phosphate + phosphate</text>
        <dbReference type="Rhea" id="RHEA:15553"/>
        <dbReference type="ChEBI" id="CHEBI:15377"/>
        <dbReference type="ChEBI" id="CHEBI:43474"/>
        <dbReference type="ChEBI" id="CHEBI:58282"/>
        <dbReference type="ChEBI" id="CHEBI:58469"/>
        <dbReference type="EC" id="3.1.3.57"/>
    </reaction>
    <physiologicalReaction direction="left-to-right" evidence="9">
        <dbReference type="Rhea" id="RHEA:15554"/>
    </physiologicalReaction>
</comment>
<evidence type="ECO:0000256" key="5">
    <source>
        <dbReference type="ARBA" id="ARBA00022842"/>
    </source>
</evidence>
<gene>
    <name evidence="14" type="primary">LOC106821140</name>
</gene>
<keyword evidence="3" id="KW-0452">Lithium</keyword>
<evidence type="ECO:0000256" key="1">
    <source>
        <dbReference type="ARBA" id="ARBA00009759"/>
    </source>
</evidence>
<evidence type="ECO:0000256" key="6">
    <source>
        <dbReference type="ARBA" id="ARBA00040342"/>
    </source>
</evidence>
<sequence length="308" mass="33698">MGTSRLVMRIVSASVVIAEHAGSIIRHIASEGKLGILEKGVNDLQTEADRRAQRFITASLSKRFSKIHIIGEETLTPLEQVADNWLELGFAEDILAKNCPQNLLSTKEEDVVIWVDPLDGTAEYAYGFLDHVTVLIGVAIRGKPIAGVIHQPYYNYKVPGAILGRTVWGVVGLGAFGMEKYSIHSDKRIVTTSRLRRSKTNTEAIEALKPDDVIYAGGCGHKTMLVIEGAASAYVYGNPGCKKWDTCAPEAVLRSLGGQMTDLHGNKFQYHKDVQRENTGGVLATVSNHKWCLSRIPQCVKDVLPTEG</sequence>
<dbReference type="GeneID" id="106821140"/>
<evidence type="ECO:0000256" key="12">
    <source>
        <dbReference type="ARBA" id="ARBA00044554"/>
    </source>
</evidence>
<evidence type="ECO:0000256" key="3">
    <source>
        <dbReference type="ARBA" id="ARBA00022671"/>
    </source>
</evidence>
<dbReference type="RefSeq" id="XP_014681312.1">
    <property type="nucleotide sequence ID" value="XM_014825826.1"/>
</dbReference>
<dbReference type="Gene3D" id="3.30.540.10">
    <property type="entry name" value="Fructose-1,6-Bisphosphatase, subunit A, domain 1"/>
    <property type="match status" value="1"/>
</dbReference>
<proteinExistence type="inferred from homology"/>
<dbReference type="PROSITE" id="PS00629">
    <property type="entry name" value="IMP_1"/>
    <property type="match status" value="1"/>
</dbReference>
<dbReference type="PANTHER" id="PTHR43028:SF5">
    <property type="entry name" value="3'(2'),5'-BISPHOSPHATE NUCLEOTIDASE 1"/>
    <property type="match status" value="1"/>
</dbReference>
<dbReference type="EC" id="3.1.3.7" evidence="2"/>
<evidence type="ECO:0000256" key="7">
    <source>
        <dbReference type="ARBA" id="ARBA00041815"/>
    </source>
</evidence>
<evidence type="ECO:0000256" key="8">
    <source>
        <dbReference type="ARBA" id="ARBA00044465"/>
    </source>
</evidence>
<reference evidence="14" key="1">
    <citation type="submission" date="2025-08" db="UniProtKB">
        <authorList>
            <consortium name="RefSeq"/>
        </authorList>
    </citation>
    <scope>IDENTIFICATION</scope>
</reference>